<reference evidence="10 11" key="1">
    <citation type="journal article" date="1999" name="Science">
        <title>Genome sequence of the radioresistant bacterium Deinococcus radiodurans R1.</title>
        <authorList>
            <person name="White O."/>
            <person name="Eisen J.A."/>
            <person name="Heidelberg J.F."/>
            <person name="Hickey E.K."/>
            <person name="Peterson J.D."/>
            <person name="Dodson R.J."/>
            <person name="Haft D.H."/>
            <person name="Gwinn M.L."/>
            <person name="Nelson W.C."/>
            <person name="Richardson D.L."/>
            <person name="Moffat K.S."/>
            <person name="Qin H."/>
            <person name="Jiang L."/>
            <person name="Pamphile W."/>
            <person name="Crosby M."/>
            <person name="Shen M."/>
            <person name="Vamathevan J.J."/>
            <person name="Lam P."/>
            <person name="McDonald L."/>
            <person name="Utterback T."/>
            <person name="Zalewski C."/>
            <person name="Makarova K.S."/>
            <person name="Aravind L."/>
            <person name="Daly M.J."/>
            <person name="Minton K.W."/>
            <person name="Fleischmann R.D."/>
            <person name="Ketchum K.A."/>
            <person name="Nelson K.E."/>
            <person name="Salzberg S."/>
            <person name="Smith H.O."/>
            <person name="Venter J.C."/>
            <person name="Fraser C.M."/>
        </authorList>
    </citation>
    <scope>NUCLEOTIDE SEQUENCE [LARGE SCALE GENOMIC DNA]</scope>
    <source>
        <strain evidence="11">ATCC 13939 / DSM 20539 / JCM 16871 / LMG 4051 / NBRC 15346 / NCIMB 9279 / R1 / VKM B-1422</strain>
    </source>
</reference>
<evidence type="ECO:0000313" key="11">
    <source>
        <dbReference type="Proteomes" id="UP000002524"/>
    </source>
</evidence>
<dbReference type="EMBL" id="AE000513">
    <property type="protein sequence ID" value="AAF11384.1"/>
    <property type="molecule type" value="Genomic_DNA"/>
</dbReference>
<dbReference type="Proteomes" id="UP000002524">
    <property type="component" value="Chromosome 1"/>
</dbReference>
<gene>
    <name evidence="10" type="ordered locus">DR_1825</name>
</gene>
<protein>
    <recommendedName>
        <fullName evidence="9">Protein-export membrane protein SecG</fullName>
    </recommendedName>
</protein>
<keyword evidence="11" id="KW-1185">Reference proteome</keyword>
<evidence type="ECO:0000256" key="3">
    <source>
        <dbReference type="ARBA" id="ARBA00022448"/>
    </source>
</evidence>
<dbReference type="Pfam" id="PF03840">
    <property type="entry name" value="SecG"/>
    <property type="match status" value="1"/>
</dbReference>
<dbReference type="eggNOG" id="COG1314">
    <property type="taxonomic scope" value="Bacteria"/>
</dbReference>
<evidence type="ECO:0000256" key="1">
    <source>
        <dbReference type="ARBA" id="ARBA00004141"/>
    </source>
</evidence>
<dbReference type="HOGENOM" id="CLU_2665051_0_0_0"/>
<dbReference type="GO" id="GO:0005886">
    <property type="term" value="C:plasma membrane"/>
    <property type="evidence" value="ECO:0007669"/>
    <property type="project" value="UniProtKB-SubCell"/>
</dbReference>
<keyword evidence="4 9" id="KW-0812">Transmembrane</keyword>
<dbReference type="GO" id="GO:0009306">
    <property type="term" value="P:protein secretion"/>
    <property type="evidence" value="ECO:0007669"/>
    <property type="project" value="UniProtKB-UniRule"/>
</dbReference>
<keyword evidence="6 9" id="KW-1133">Transmembrane helix</keyword>
<dbReference type="FunCoup" id="Q9RTE0">
    <property type="interactions" value="111"/>
</dbReference>
<dbReference type="PRINTS" id="PR01651">
    <property type="entry name" value="SECGEXPORT"/>
</dbReference>
<evidence type="ECO:0000256" key="2">
    <source>
        <dbReference type="ARBA" id="ARBA00008445"/>
    </source>
</evidence>
<dbReference type="PaxDb" id="243230-DR_1825"/>
<evidence type="ECO:0000256" key="4">
    <source>
        <dbReference type="ARBA" id="ARBA00022692"/>
    </source>
</evidence>
<evidence type="ECO:0000256" key="9">
    <source>
        <dbReference type="RuleBase" id="RU365087"/>
    </source>
</evidence>
<dbReference type="KEGG" id="dra:DR_1825"/>
<feature type="transmembrane region" description="Helical" evidence="9">
    <location>
        <begin position="20"/>
        <end position="43"/>
    </location>
</feature>
<dbReference type="EnsemblBacteria" id="AAF11384">
    <property type="protein sequence ID" value="AAF11384"/>
    <property type="gene ID" value="DR_1825"/>
</dbReference>
<comment type="function">
    <text evidence="9">Involved in protein export. Participates in an early event of protein translocation.</text>
</comment>
<name>Q9RTE0_DEIRA</name>
<comment type="subcellular location">
    <subcellularLocation>
        <location evidence="9">Cell membrane</location>
        <topology evidence="9">Multi-pass membrane protein</topology>
    </subcellularLocation>
    <subcellularLocation>
        <location evidence="1">Membrane</location>
        <topology evidence="1">Multi-pass membrane protein</topology>
    </subcellularLocation>
</comment>
<dbReference type="GO" id="GO:0015450">
    <property type="term" value="F:protein-transporting ATPase activity"/>
    <property type="evidence" value="ECO:0007669"/>
    <property type="project" value="UniProtKB-UniRule"/>
</dbReference>
<keyword evidence="8 9" id="KW-0472">Membrane</keyword>
<evidence type="ECO:0000256" key="7">
    <source>
        <dbReference type="ARBA" id="ARBA00023010"/>
    </source>
</evidence>
<proteinExistence type="inferred from homology"/>
<dbReference type="PIR" id="C75348">
    <property type="entry name" value="C75348"/>
</dbReference>
<evidence type="ECO:0000256" key="5">
    <source>
        <dbReference type="ARBA" id="ARBA00022927"/>
    </source>
</evidence>
<organism evidence="10 11">
    <name type="scientific">Deinococcus radiodurans (strain ATCC 13939 / DSM 20539 / JCM 16871 / CCUG 27074 / LMG 4051 / NBRC 15346 / NCIMB 9279 / VKM B-1422 / R1)</name>
    <dbReference type="NCBI Taxonomy" id="243230"/>
    <lineage>
        <taxon>Bacteria</taxon>
        <taxon>Thermotogati</taxon>
        <taxon>Deinococcota</taxon>
        <taxon>Deinococci</taxon>
        <taxon>Deinococcales</taxon>
        <taxon>Deinococcaceae</taxon>
        <taxon>Deinococcus</taxon>
    </lineage>
</organism>
<dbReference type="PATRIC" id="fig|243230.17.peg.2037"/>
<dbReference type="NCBIfam" id="TIGR00810">
    <property type="entry name" value="secG"/>
    <property type="match status" value="1"/>
</dbReference>
<keyword evidence="5 9" id="KW-0653">Protein transport</keyword>
<evidence type="ECO:0000313" key="10">
    <source>
        <dbReference type="EMBL" id="AAF11384.1"/>
    </source>
</evidence>
<evidence type="ECO:0000256" key="8">
    <source>
        <dbReference type="ARBA" id="ARBA00023136"/>
    </source>
</evidence>
<keyword evidence="9" id="KW-1003">Cell membrane</keyword>
<dbReference type="STRING" id="243230.DR_1825"/>
<keyword evidence="3 9" id="KW-0813">Transport</keyword>
<dbReference type="AlphaFoldDB" id="Q9RTE0"/>
<accession>Q9RTE0</accession>
<dbReference type="InterPro" id="IPR004692">
    <property type="entry name" value="SecG"/>
</dbReference>
<feature type="transmembrane region" description="Helical" evidence="9">
    <location>
        <begin position="69"/>
        <end position="90"/>
    </location>
</feature>
<sequence length="92" mass="9690">MRGALPRFHVLPEVFPMTPILTIFLILFAAICVGLVFFVLLQVPKQAGLSASMASGGSLLGGRGVEGGLVRTTAVLGGLFMLLAFLIVFVSR</sequence>
<evidence type="ECO:0000256" key="6">
    <source>
        <dbReference type="ARBA" id="ARBA00022989"/>
    </source>
</evidence>
<comment type="similarity">
    <text evidence="2 9">Belongs to the SecG family.</text>
</comment>
<dbReference type="InParanoid" id="Q9RTE0"/>
<keyword evidence="7 9" id="KW-0811">Translocation</keyword>